<gene>
    <name evidence="2" type="ORF">D9C73_026190</name>
</gene>
<evidence type="ECO:0000313" key="2">
    <source>
        <dbReference type="EMBL" id="TKS91611.1"/>
    </source>
</evidence>
<dbReference type="EMBL" id="CM014100">
    <property type="protein sequence ID" value="TKS91611.1"/>
    <property type="molecule type" value="Genomic_DNA"/>
</dbReference>
<reference evidence="2 3" key="1">
    <citation type="submission" date="2019-01" db="EMBL/GenBank/DDBJ databases">
        <title>Genome Assembly of Collichthys lucidus.</title>
        <authorList>
            <person name="Cai M."/>
            <person name="Xiao S."/>
        </authorList>
    </citation>
    <scope>NUCLEOTIDE SEQUENCE [LARGE SCALE GENOMIC DNA]</scope>
    <source>
        <strain evidence="2">JT15FE1705JMU</strain>
        <tissue evidence="2">Muscle</tissue>
    </source>
</reference>
<dbReference type="AlphaFoldDB" id="A0A4U5VTH1"/>
<organism evidence="2 3">
    <name type="scientific">Collichthys lucidus</name>
    <name type="common">Big head croaker</name>
    <name type="synonym">Sciaena lucida</name>
    <dbReference type="NCBI Taxonomy" id="240159"/>
    <lineage>
        <taxon>Eukaryota</taxon>
        <taxon>Metazoa</taxon>
        <taxon>Chordata</taxon>
        <taxon>Craniata</taxon>
        <taxon>Vertebrata</taxon>
        <taxon>Euteleostomi</taxon>
        <taxon>Actinopterygii</taxon>
        <taxon>Neopterygii</taxon>
        <taxon>Teleostei</taxon>
        <taxon>Neoteleostei</taxon>
        <taxon>Acanthomorphata</taxon>
        <taxon>Eupercaria</taxon>
        <taxon>Sciaenidae</taxon>
        <taxon>Collichthys</taxon>
    </lineage>
</organism>
<protein>
    <submittedName>
        <fullName evidence="2">Uncharacterized protein</fullName>
    </submittedName>
</protein>
<evidence type="ECO:0000313" key="3">
    <source>
        <dbReference type="Proteomes" id="UP000298787"/>
    </source>
</evidence>
<feature type="compositionally biased region" description="Polar residues" evidence="1">
    <location>
        <begin position="79"/>
        <end position="94"/>
    </location>
</feature>
<name>A0A4U5VTH1_COLLU</name>
<feature type="compositionally biased region" description="Basic and acidic residues" evidence="1">
    <location>
        <begin position="12"/>
        <end position="24"/>
    </location>
</feature>
<feature type="compositionally biased region" description="Basic and acidic residues" evidence="1">
    <location>
        <begin position="108"/>
        <end position="123"/>
    </location>
</feature>
<accession>A0A4U5VTH1</accession>
<feature type="region of interest" description="Disordered" evidence="1">
    <location>
        <begin position="1"/>
        <end position="123"/>
    </location>
</feature>
<dbReference type="Proteomes" id="UP000298787">
    <property type="component" value="Chromosome 23"/>
</dbReference>
<keyword evidence="3" id="KW-1185">Reference proteome</keyword>
<proteinExistence type="predicted"/>
<evidence type="ECO:0000256" key="1">
    <source>
        <dbReference type="SAM" id="MobiDB-lite"/>
    </source>
</evidence>
<sequence>MVRISRSGEAADDSRPSDRAREGSSRLQRLLRVGETPLRAPPTTEVHHHNHPAPLHSEAAPELRFPGKHNTGERGVSPAPSTTAGFKATPLQSGESKRRKRRRANPLHGEDAGRRSSVRADEK</sequence>